<evidence type="ECO:0000313" key="18">
    <source>
        <dbReference type="Proteomes" id="UP000008974"/>
    </source>
</evidence>
<keyword evidence="12" id="KW-0469">Meiosis</keyword>
<dbReference type="GO" id="GO:0033554">
    <property type="term" value="P:cellular response to stress"/>
    <property type="evidence" value="ECO:0007669"/>
    <property type="project" value="UniProtKB-ARBA"/>
</dbReference>
<evidence type="ECO:0000259" key="16">
    <source>
        <dbReference type="PROSITE" id="PS50056"/>
    </source>
</evidence>
<evidence type="ECO:0000256" key="3">
    <source>
        <dbReference type="ARBA" id="ARBA00007315"/>
    </source>
</evidence>
<dbReference type="EMBL" id="ACVC01000732">
    <property type="protein sequence ID" value="EFO60827.1"/>
    <property type="molecule type" value="Genomic_DNA"/>
</dbReference>
<evidence type="ECO:0000256" key="11">
    <source>
        <dbReference type="ARBA" id="ARBA00023242"/>
    </source>
</evidence>
<feature type="compositionally biased region" description="Polar residues" evidence="14">
    <location>
        <begin position="398"/>
        <end position="421"/>
    </location>
</feature>
<dbReference type="InterPro" id="IPR044506">
    <property type="entry name" value="CDC14_C"/>
</dbReference>
<evidence type="ECO:0000256" key="8">
    <source>
        <dbReference type="ARBA" id="ARBA00022776"/>
    </source>
</evidence>
<evidence type="ECO:0000259" key="15">
    <source>
        <dbReference type="PROSITE" id="PS50054"/>
    </source>
</evidence>
<evidence type="ECO:0000256" key="13">
    <source>
        <dbReference type="ARBA" id="ARBA00023306"/>
    </source>
</evidence>
<dbReference type="Gene3D" id="3.90.190.10">
    <property type="entry name" value="Protein tyrosine phosphatase superfamily"/>
    <property type="match status" value="2"/>
</dbReference>
<dbReference type="GO" id="GO:0005856">
    <property type="term" value="C:cytoskeleton"/>
    <property type="evidence" value="ECO:0007669"/>
    <property type="project" value="UniProtKB-ARBA"/>
</dbReference>
<keyword evidence="8" id="KW-0498">Mitosis</keyword>
<keyword evidence="7" id="KW-0132">Cell division</keyword>
<dbReference type="GO" id="GO:0007096">
    <property type="term" value="P:regulation of exit from mitosis"/>
    <property type="evidence" value="ECO:0007669"/>
    <property type="project" value="UniProtKB-ARBA"/>
</dbReference>
<dbReference type="GO" id="GO:0005737">
    <property type="term" value="C:cytoplasm"/>
    <property type="evidence" value="ECO:0007669"/>
    <property type="project" value="UniProtKB-SubCell"/>
</dbReference>
<dbReference type="EC" id="3.1.3.48" evidence="4"/>
<dbReference type="GO" id="GO:0051321">
    <property type="term" value="P:meiotic cell cycle"/>
    <property type="evidence" value="ECO:0007669"/>
    <property type="project" value="UniProtKB-KW"/>
</dbReference>
<evidence type="ECO:0000256" key="12">
    <source>
        <dbReference type="ARBA" id="ARBA00023254"/>
    </source>
</evidence>
<keyword evidence="10" id="KW-0904">Protein phosphatase</keyword>
<organism evidence="17 18">
    <name type="scientific">Giardia intestinalis (strain P15)</name>
    <name type="common">Giardia lamblia</name>
    <dbReference type="NCBI Taxonomy" id="658858"/>
    <lineage>
        <taxon>Eukaryota</taxon>
        <taxon>Metamonada</taxon>
        <taxon>Diplomonadida</taxon>
        <taxon>Hexamitidae</taxon>
        <taxon>Giardiinae</taxon>
        <taxon>Giardia</taxon>
    </lineage>
</organism>
<dbReference type="VEuPathDB" id="GiardiaDB:GLP15_4799"/>
<dbReference type="OMA" id="RIMRPGM"/>
<dbReference type="InterPro" id="IPR029021">
    <property type="entry name" value="Prot-tyrosine_phosphatase-like"/>
</dbReference>
<dbReference type="Pfam" id="PF14671">
    <property type="entry name" value="DSPn"/>
    <property type="match status" value="1"/>
</dbReference>
<dbReference type="GO" id="GO:0032954">
    <property type="term" value="P:regulation of cytokinetic process"/>
    <property type="evidence" value="ECO:0007669"/>
    <property type="project" value="UniProtKB-ARBA"/>
</dbReference>
<dbReference type="InterPro" id="IPR029260">
    <property type="entry name" value="DSPn"/>
</dbReference>
<dbReference type="Proteomes" id="UP000008974">
    <property type="component" value="Unassembled WGS sequence"/>
</dbReference>
<feature type="region of interest" description="Disordered" evidence="14">
    <location>
        <begin position="567"/>
        <end position="597"/>
    </location>
</feature>
<evidence type="ECO:0000256" key="2">
    <source>
        <dbReference type="ARBA" id="ARBA00004496"/>
    </source>
</evidence>
<dbReference type="GO" id="GO:0000278">
    <property type="term" value="P:mitotic cell cycle"/>
    <property type="evidence" value="ECO:0007669"/>
    <property type="project" value="UniProtKB-ARBA"/>
</dbReference>
<evidence type="ECO:0000256" key="4">
    <source>
        <dbReference type="ARBA" id="ARBA00013064"/>
    </source>
</evidence>
<dbReference type="PANTHER" id="PTHR23339">
    <property type="entry name" value="TYROSINE SPECIFIC PROTEIN PHOSPHATASE AND DUAL SPECIFICITY PROTEIN PHOSPHATASE"/>
    <property type="match status" value="1"/>
</dbReference>
<evidence type="ECO:0000256" key="9">
    <source>
        <dbReference type="ARBA" id="ARBA00022801"/>
    </source>
</evidence>
<dbReference type="GO" id="GO:0031981">
    <property type="term" value="C:nuclear lumen"/>
    <property type="evidence" value="ECO:0007669"/>
    <property type="project" value="UniProtKB-ARBA"/>
</dbReference>
<evidence type="ECO:0000256" key="14">
    <source>
        <dbReference type="SAM" id="MobiDB-lite"/>
    </source>
</evidence>
<comment type="subcellular location">
    <subcellularLocation>
        <location evidence="2">Cytoplasm</location>
    </subcellularLocation>
    <subcellularLocation>
        <location evidence="1">Nucleus</location>
    </subcellularLocation>
</comment>
<keyword evidence="13" id="KW-0131">Cell cycle</keyword>
<reference evidence="17 18" key="1">
    <citation type="journal article" date="2010" name="BMC Genomics">
        <title>Genome analysis and comparative genomics of a Giardia intestinalis assemblage E isolate.</title>
        <authorList>
            <person name="Jerlstrom-Hultqvist J."/>
            <person name="Franzen O."/>
            <person name="Ankarklev J."/>
            <person name="Xu F."/>
            <person name="Nohynkova E."/>
            <person name="Andersson J.O."/>
            <person name="Svard S.G."/>
            <person name="Andersson B."/>
        </authorList>
    </citation>
    <scope>NUCLEOTIDE SEQUENCE [LARGE SCALE GENOMIC DNA]</scope>
    <source>
        <strain evidence="17 18">P15</strain>
    </source>
</reference>
<evidence type="ECO:0000256" key="1">
    <source>
        <dbReference type="ARBA" id="ARBA00004123"/>
    </source>
</evidence>
<feature type="domain" description="Tyrosine specific protein phosphatases" evidence="16">
    <location>
        <begin position="257"/>
        <end position="319"/>
    </location>
</feature>
<feature type="domain" description="Tyrosine-protein phosphatase" evidence="15">
    <location>
        <begin position="189"/>
        <end position="333"/>
    </location>
</feature>
<gene>
    <name evidence="17" type="ORF">GLP15_4799</name>
</gene>
<comment type="caution">
    <text evidence="17">The sequence shown here is derived from an EMBL/GenBank/DDBJ whole genome shotgun (WGS) entry which is preliminary data.</text>
</comment>
<comment type="similarity">
    <text evidence="3">Belongs to the protein-tyrosine phosphatase family. Non-receptor class CDC14 subfamily.</text>
</comment>
<dbReference type="PROSITE" id="PS50056">
    <property type="entry name" value="TYR_PHOSPHATASE_2"/>
    <property type="match status" value="1"/>
</dbReference>
<accession>E1F9Q0</accession>
<evidence type="ECO:0000256" key="5">
    <source>
        <dbReference type="ARBA" id="ARBA00022490"/>
    </source>
</evidence>
<dbReference type="STRING" id="658858.E1F9Q0"/>
<feature type="compositionally biased region" description="Basic and acidic residues" evidence="14">
    <location>
        <begin position="430"/>
        <end position="440"/>
    </location>
</feature>
<keyword evidence="9" id="KW-0378">Hydrolase</keyword>
<dbReference type="PROSITE" id="PS00383">
    <property type="entry name" value="TYR_PHOSPHATASE_1"/>
    <property type="match status" value="1"/>
</dbReference>
<feature type="compositionally biased region" description="Polar residues" evidence="14">
    <location>
        <begin position="370"/>
        <end position="383"/>
    </location>
</feature>
<dbReference type="SUPFAM" id="SSF52799">
    <property type="entry name" value="(Phosphotyrosine protein) phosphatases II"/>
    <property type="match status" value="2"/>
</dbReference>
<dbReference type="GO" id="GO:0051301">
    <property type="term" value="P:cell division"/>
    <property type="evidence" value="ECO:0007669"/>
    <property type="project" value="UniProtKB-KW"/>
</dbReference>
<sequence length="611" mass="66304">MPVQGRMVEFIPDRLYYATITGSSSDTADTHYFTTDSTLVYYPFEQDFGPLNLGQTYVFFAQLSNKLKDPNLKAKKIVYYSSSNFSHRANSVTLIGLFMVCVLQKPAKDIADLISKNVQPALVPFRDACMGPCSYGMTVADCLFAMEKAMSKGLFNLNTFKYDDYYFYSQVENGDLTWMLLDKFVAFAGPVSQSHPFFRYHPFTPASYIPLFQSRNITAVIRLNEACYNRTDFIKAGIHHYDLPFPDGSCPPDKIIKQFIEITDKETGGVAVHCKAGLGRTGSLIALYMMQRYDFTGREIIAWLRILRPGSILGQQQQFLISMESKIKAYYRQKAAAAQEGSAPEQHEQAVTIPISASPSRGTATHPGLGSSNMTGALTNTASPDRHATASSRSAASGPNSLHSPSRGSPTRGAVNSSPSRQPDIARTSGTDRVRQKLADYLKNSPTRAANTRSSNYDGATSKSSYQGALTTGRVGSSVRAMTPGTGAPGSPMNLGGGMYPSSVSRPGIASGRGGRQGTSGTYGSVSRVPRTGSMPRTPGAGERKEEMVSYGFGANGRVHPDVVQTPKSQLGRHTPSRSTTSSVNVKGGRTNELPTLKPGRQAVRPVTEMY</sequence>
<keyword evidence="6" id="KW-0597">Phosphoprotein</keyword>
<dbReference type="AlphaFoldDB" id="E1F9Q0"/>
<dbReference type="InterPro" id="IPR016130">
    <property type="entry name" value="Tyr_Pase_AS"/>
</dbReference>
<dbReference type="InterPro" id="IPR020422">
    <property type="entry name" value="TYR_PHOSPHATASE_DUAL_dom"/>
</dbReference>
<keyword evidence="5" id="KW-0963">Cytoplasm</keyword>
<dbReference type="SMART" id="SM00404">
    <property type="entry name" value="PTPc_motif"/>
    <property type="match status" value="1"/>
</dbReference>
<dbReference type="InterPro" id="IPR050561">
    <property type="entry name" value="PTP"/>
</dbReference>
<dbReference type="InterPro" id="IPR000387">
    <property type="entry name" value="Tyr_Pase_dom"/>
</dbReference>
<dbReference type="Pfam" id="PF22785">
    <property type="entry name" value="Tc-R-P"/>
    <property type="match status" value="1"/>
</dbReference>
<name>E1F9Q0_GIAIA</name>
<protein>
    <recommendedName>
        <fullName evidence="4">protein-tyrosine-phosphatase</fullName>
        <ecNumber evidence="4">3.1.3.48</ecNumber>
    </recommendedName>
</protein>
<dbReference type="CDD" id="cd17657">
    <property type="entry name" value="CDC14_N"/>
    <property type="match status" value="1"/>
</dbReference>
<dbReference type="SMART" id="SM00195">
    <property type="entry name" value="DSPc"/>
    <property type="match status" value="1"/>
</dbReference>
<dbReference type="GO" id="GO:0004725">
    <property type="term" value="F:protein tyrosine phosphatase activity"/>
    <property type="evidence" value="ECO:0007669"/>
    <property type="project" value="UniProtKB-EC"/>
</dbReference>
<proteinExistence type="inferred from homology"/>
<evidence type="ECO:0000256" key="6">
    <source>
        <dbReference type="ARBA" id="ARBA00022553"/>
    </source>
</evidence>
<dbReference type="InterPro" id="IPR003595">
    <property type="entry name" value="Tyr_Pase_cat"/>
</dbReference>
<evidence type="ECO:0000256" key="7">
    <source>
        <dbReference type="ARBA" id="ARBA00022618"/>
    </source>
</evidence>
<dbReference type="PROSITE" id="PS50054">
    <property type="entry name" value="TYR_PHOSPHATASE_DUAL"/>
    <property type="match status" value="1"/>
</dbReference>
<evidence type="ECO:0000256" key="10">
    <source>
        <dbReference type="ARBA" id="ARBA00022912"/>
    </source>
</evidence>
<dbReference type="CDD" id="cd14499">
    <property type="entry name" value="CDC14_C"/>
    <property type="match status" value="1"/>
</dbReference>
<feature type="region of interest" description="Disordered" evidence="14">
    <location>
        <begin position="354"/>
        <end position="544"/>
    </location>
</feature>
<keyword evidence="11" id="KW-0539">Nucleus</keyword>
<evidence type="ECO:0000313" key="17">
    <source>
        <dbReference type="EMBL" id="EFO60827.1"/>
    </source>
</evidence>
<dbReference type="FunFam" id="3.90.190.10:FF:000038">
    <property type="entry name" value="Tyrosine-protein phosphatase CDC14"/>
    <property type="match status" value="1"/>
</dbReference>
<feature type="compositionally biased region" description="Polar residues" evidence="14">
    <location>
        <begin position="444"/>
        <end position="470"/>
    </location>
</feature>
<dbReference type="OrthoDB" id="266663at2759"/>